<dbReference type="InterPro" id="IPR002575">
    <property type="entry name" value="Aminoglycoside_PTrfase"/>
</dbReference>
<proteinExistence type="predicted"/>
<name>A0A4R6J7R3_9ACTN</name>
<dbReference type="Pfam" id="PF01636">
    <property type="entry name" value="APH"/>
    <property type="match status" value="1"/>
</dbReference>
<reference evidence="2 3" key="1">
    <citation type="submission" date="2019-03" db="EMBL/GenBank/DDBJ databases">
        <title>Sequencing the genomes of 1000 actinobacteria strains.</title>
        <authorList>
            <person name="Klenk H.-P."/>
        </authorList>
    </citation>
    <scope>NUCLEOTIDE SEQUENCE [LARGE SCALE GENOMIC DNA]</scope>
    <source>
        <strain evidence="2 3">DSM 43805</strain>
    </source>
</reference>
<dbReference type="EMBL" id="SNWR01000002">
    <property type="protein sequence ID" value="TDO31559.1"/>
    <property type="molecule type" value="Genomic_DNA"/>
</dbReference>
<feature type="domain" description="Aminoglycoside phosphotransferase" evidence="1">
    <location>
        <begin position="28"/>
        <end position="248"/>
    </location>
</feature>
<keyword evidence="3" id="KW-1185">Reference proteome</keyword>
<dbReference type="Proteomes" id="UP000294901">
    <property type="component" value="Unassembled WGS sequence"/>
</dbReference>
<dbReference type="RefSeq" id="WP_133877645.1">
    <property type="nucleotide sequence ID" value="NZ_BOMD01000080.1"/>
</dbReference>
<keyword evidence="2" id="KW-0808">Transferase</keyword>
<dbReference type="OrthoDB" id="9797603at2"/>
<gene>
    <name evidence="2" type="ORF">C8E87_6985</name>
</gene>
<comment type="caution">
    <text evidence="2">The sequence shown here is derived from an EMBL/GenBank/DDBJ whole genome shotgun (WGS) entry which is preliminary data.</text>
</comment>
<sequence length="322" mass="35783">MGEDPNWRWAEAVAAAFDVGRPVAPLARVDAGISHAVFHLHTGTGRYAAKRLNVVAEQWWWDAYHAAADIERAASADGVSVPERLRPRVAELALDGIQHRWQLHRWCEGQNPTEPDDDLADWTGATLTVLHRRDGGTLTPQPCLYPLDAWHEWLRGHDTHFTQRIRRHLPTVAAALAHLARPSPQLTPVASHRDIKDDNVLLTATGPVLLDWDSAGPDSAEHELLRSALAMGFEQQRPFARTIAAYRRAGGRPIAADPALFHGIVDGQLRTAEWLLWRALGHRGDDPAGRARAATECLARLNGTAKSLRRIPEWTGWLTECQ</sequence>
<protein>
    <submittedName>
        <fullName evidence="2">Ser/Thr protein kinase RdoA (MazF antagonist)</fullName>
    </submittedName>
</protein>
<keyword evidence="2" id="KW-0418">Kinase</keyword>
<accession>A0A4R6J7R3</accession>
<evidence type="ECO:0000313" key="3">
    <source>
        <dbReference type="Proteomes" id="UP000294901"/>
    </source>
</evidence>
<dbReference type="AlphaFoldDB" id="A0A4R6J7R3"/>
<dbReference type="InterPro" id="IPR011009">
    <property type="entry name" value="Kinase-like_dom_sf"/>
</dbReference>
<organism evidence="2 3">
    <name type="scientific">Paractinoplanes brasiliensis</name>
    <dbReference type="NCBI Taxonomy" id="52695"/>
    <lineage>
        <taxon>Bacteria</taxon>
        <taxon>Bacillati</taxon>
        <taxon>Actinomycetota</taxon>
        <taxon>Actinomycetes</taxon>
        <taxon>Micromonosporales</taxon>
        <taxon>Micromonosporaceae</taxon>
        <taxon>Paractinoplanes</taxon>
    </lineage>
</organism>
<evidence type="ECO:0000259" key="1">
    <source>
        <dbReference type="Pfam" id="PF01636"/>
    </source>
</evidence>
<dbReference type="Gene3D" id="3.90.1200.10">
    <property type="match status" value="1"/>
</dbReference>
<dbReference type="SUPFAM" id="SSF56112">
    <property type="entry name" value="Protein kinase-like (PK-like)"/>
    <property type="match status" value="1"/>
</dbReference>
<dbReference type="GO" id="GO:0016301">
    <property type="term" value="F:kinase activity"/>
    <property type="evidence" value="ECO:0007669"/>
    <property type="project" value="UniProtKB-KW"/>
</dbReference>
<evidence type="ECO:0000313" key="2">
    <source>
        <dbReference type="EMBL" id="TDO31559.1"/>
    </source>
</evidence>